<dbReference type="SUPFAM" id="SSF53254">
    <property type="entry name" value="Phosphoglycerate mutase-like"/>
    <property type="match status" value="1"/>
</dbReference>
<dbReference type="Proteomes" id="UP000252893">
    <property type="component" value="Unassembled WGS sequence"/>
</dbReference>
<organism evidence="1 2">
    <name type="scientific">Pseudochrobactrum asaccharolyticum</name>
    <dbReference type="NCBI Taxonomy" id="354351"/>
    <lineage>
        <taxon>Bacteria</taxon>
        <taxon>Pseudomonadati</taxon>
        <taxon>Pseudomonadota</taxon>
        <taxon>Alphaproteobacteria</taxon>
        <taxon>Hyphomicrobiales</taxon>
        <taxon>Brucellaceae</taxon>
        <taxon>Pseudochrobactrum</taxon>
    </lineage>
</organism>
<sequence length="181" mass="19536">MKTLDVLRHTMRRKPGAHLSQDGITLARLVGDAAAAYDRVFSSPLPRAIETALVMGFEVHEIIDGLSGISEETTRGIAWPNSYSGVMQIIKSGGACAEYAYKQAALWKEIAEKLSDGEHGLIITHGGVVELGAVASAPLLNHAEWGDAAGYCEGVRLHYEGNAVVNVTIIRVPEEYRSIHN</sequence>
<reference evidence="1 2" key="1">
    <citation type="submission" date="2018-06" db="EMBL/GenBank/DDBJ databases">
        <title>Genomic Encyclopedia of Type Strains, Phase IV (KMG-IV): sequencing the most valuable type-strain genomes for metagenomic binning, comparative biology and taxonomic classification.</title>
        <authorList>
            <person name="Goeker M."/>
        </authorList>
    </citation>
    <scope>NUCLEOTIDE SEQUENCE [LARGE SCALE GENOMIC DNA]</scope>
    <source>
        <strain evidence="1 2">DSM 25619</strain>
    </source>
</reference>
<evidence type="ECO:0000313" key="2">
    <source>
        <dbReference type="Proteomes" id="UP000252893"/>
    </source>
</evidence>
<dbReference type="Gene3D" id="3.40.50.1240">
    <property type="entry name" value="Phosphoglycerate mutase-like"/>
    <property type="match status" value="1"/>
</dbReference>
<name>A0A366DPF1_9HYPH</name>
<gene>
    <name evidence="1" type="ORF">DFR47_108125</name>
</gene>
<comment type="caution">
    <text evidence="1">The sequence shown here is derived from an EMBL/GenBank/DDBJ whole genome shotgun (WGS) entry which is preliminary data.</text>
</comment>
<accession>A0A366DPF1</accession>
<dbReference type="AlphaFoldDB" id="A0A366DPF1"/>
<protein>
    <submittedName>
        <fullName evidence="1">Broad specificity phosphatase PhoE</fullName>
    </submittedName>
</protein>
<keyword evidence="2" id="KW-1185">Reference proteome</keyword>
<evidence type="ECO:0000313" key="1">
    <source>
        <dbReference type="EMBL" id="RBO91981.1"/>
    </source>
</evidence>
<dbReference type="EMBL" id="QNRH01000008">
    <property type="protein sequence ID" value="RBO91981.1"/>
    <property type="molecule type" value="Genomic_DNA"/>
</dbReference>
<proteinExistence type="predicted"/>
<dbReference type="InterPro" id="IPR029033">
    <property type="entry name" value="His_PPase_superfam"/>
</dbReference>
<dbReference type="RefSeq" id="WP_170137536.1">
    <property type="nucleotide sequence ID" value="NZ_JBHEEG010000001.1"/>
</dbReference>
<dbReference type="Pfam" id="PF00300">
    <property type="entry name" value="His_Phos_1"/>
    <property type="match status" value="1"/>
</dbReference>
<dbReference type="InterPro" id="IPR013078">
    <property type="entry name" value="His_Pase_superF_clade-1"/>
</dbReference>